<protein>
    <submittedName>
        <fullName evidence="2">Helix-turn-helix domain containing protein</fullName>
    </submittedName>
</protein>
<dbReference type="InterPro" id="IPR045599">
    <property type="entry name" value="DUF6456"/>
</dbReference>
<accession>A0ABQ3CTP6</accession>
<evidence type="ECO:0000313" key="3">
    <source>
        <dbReference type="Proteomes" id="UP000634455"/>
    </source>
</evidence>
<evidence type="ECO:0000259" key="1">
    <source>
        <dbReference type="Pfam" id="PF20057"/>
    </source>
</evidence>
<keyword evidence="3" id="KW-1185">Reference proteome</keyword>
<dbReference type="Proteomes" id="UP000634455">
    <property type="component" value="Unassembled WGS sequence"/>
</dbReference>
<organism evidence="2 3">
    <name type="scientific">Paramylibacter ulvae</name>
    <dbReference type="NCBI Taxonomy" id="1651968"/>
    <lineage>
        <taxon>Bacteria</taxon>
        <taxon>Pseudomonadati</taxon>
        <taxon>Pseudomonadota</taxon>
        <taxon>Alphaproteobacteria</taxon>
        <taxon>Rhodobacterales</taxon>
        <taxon>Paracoccaceae</taxon>
        <taxon>Paramylibacter</taxon>
    </lineage>
</organism>
<feature type="domain" description="DUF6456" evidence="1">
    <location>
        <begin position="221"/>
        <end position="355"/>
    </location>
</feature>
<reference evidence="3" key="1">
    <citation type="journal article" date="2019" name="Int. J. Syst. Evol. Microbiol.">
        <title>The Global Catalogue of Microorganisms (GCM) 10K type strain sequencing project: providing services to taxonomists for standard genome sequencing and annotation.</title>
        <authorList>
            <consortium name="The Broad Institute Genomics Platform"/>
            <consortium name="The Broad Institute Genome Sequencing Center for Infectious Disease"/>
            <person name="Wu L."/>
            <person name="Ma J."/>
        </authorList>
    </citation>
    <scope>NUCLEOTIDE SEQUENCE [LARGE SCALE GENOMIC DNA]</scope>
    <source>
        <strain evidence="3">KCTC 32465</strain>
    </source>
</reference>
<dbReference type="EMBL" id="BMZF01000001">
    <property type="protein sequence ID" value="GHA42863.1"/>
    <property type="molecule type" value="Genomic_DNA"/>
</dbReference>
<name>A0ABQ3CTP6_9RHOB</name>
<sequence>MHVTANKILGEQADCLSTNLYLAHTVLGRSLRSLAQEMGVHPSTVMRRVRRIEELRDDPLVDEYLEHAETPQMVDFLKERLGKTMTTTTNTIANKKVSAEDIRVLRRMCEAGAFMAISPKLENGAILRKSGTGQPTKTAVVSRDLAQKMTVCDWIKCTKNGAVHVYHVTESGRGALRRALSEKPHSGDGFAEAQTPFAAQHREFGDKNIFDTATGRITKKRVNLRESPLTMLARKKDSNGERFLSAELLQAGERLREDFELSQMGPRIAQNWDRFLTGSDRGAFNSAGVGGSDAAAKRLRDALSALGTGLGDIALRCCCYLEGLEVAEKRMGWSARSGKIVLRIALQRLRRHYEEEYGEMNRKIG</sequence>
<proteinExistence type="predicted"/>
<dbReference type="SUPFAM" id="SSF48295">
    <property type="entry name" value="TrpR-like"/>
    <property type="match status" value="1"/>
</dbReference>
<evidence type="ECO:0000313" key="2">
    <source>
        <dbReference type="EMBL" id="GHA42863.1"/>
    </source>
</evidence>
<dbReference type="InterPro" id="IPR010921">
    <property type="entry name" value="Trp_repressor/repl_initiator"/>
</dbReference>
<dbReference type="Pfam" id="PF20057">
    <property type="entry name" value="DUF6456"/>
    <property type="match status" value="1"/>
</dbReference>
<comment type="caution">
    <text evidence="2">The sequence shown here is derived from an EMBL/GenBank/DDBJ whole genome shotgun (WGS) entry which is preliminary data.</text>
</comment>
<gene>
    <name evidence="2" type="ORF">GCM10008927_04240</name>
</gene>